<dbReference type="RefSeq" id="WP_156621237.1">
    <property type="nucleotide sequence ID" value="NZ_CACRUB010000021.1"/>
</dbReference>
<reference evidence="1" key="1">
    <citation type="submission" date="2019-11" db="EMBL/GenBank/DDBJ databases">
        <authorList>
            <person name="Feng L."/>
        </authorList>
    </citation>
    <scope>NUCLEOTIDE SEQUENCE</scope>
    <source>
        <strain evidence="1">FplautiiLFYP42</strain>
    </source>
</reference>
<gene>
    <name evidence="1" type="ORF">FPLFYP42_01226</name>
</gene>
<organism evidence="1">
    <name type="scientific">Flavonifractor plautii</name>
    <name type="common">Fusobacterium plautii</name>
    <dbReference type="NCBI Taxonomy" id="292800"/>
    <lineage>
        <taxon>Bacteria</taxon>
        <taxon>Bacillati</taxon>
        <taxon>Bacillota</taxon>
        <taxon>Clostridia</taxon>
        <taxon>Eubacteriales</taxon>
        <taxon>Oscillospiraceae</taxon>
        <taxon>Flavonifractor</taxon>
    </lineage>
</organism>
<dbReference type="AlphaFoldDB" id="A0A6N3BZM4"/>
<protein>
    <submittedName>
        <fullName evidence="1">Uncharacterized protein</fullName>
    </submittedName>
</protein>
<name>A0A6N3BZM4_FLAPL</name>
<sequence length="62" mass="7873">MTLTRELLDTRYAWWFHNKRNAEQAKREILIIFSKELDDYFEWTEQDIYEQSRKIIFRWDNA</sequence>
<evidence type="ECO:0000313" key="1">
    <source>
        <dbReference type="EMBL" id="VYU06123.1"/>
    </source>
</evidence>
<dbReference type="EMBL" id="CACRUB010000021">
    <property type="protein sequence ID" value="VYU06123.1"/>
    <property type="molecule type" value="Genomic_DNA"/>
</dbReference>
<proteinExistence type="predicted"/>
<accession>A0A6N3BZM4</accession>